<evidence type="ECO:0000313" key="1">
    <source>
        <dbReference type="EMBL" id="TWT52938.1"/>
    </source>
</evidence>
<sequence length="236" mass="26453">MSTPSLQRPSRKWRLILSVLVSVHLAAVILHPLSFQAQGDLGASPVITTLFAPFRGYGQLLYIDRGYAFFAPDPGPSHLIQAAITAKDGSRVEKMYPDLDQHQPRLMYHRHFMLSEYLHEIYQPPGPPRDLVAADPEAAEYWTLARTRYVKVHQSIVNHLNHEHPGQESAIRRIEHLIPDLGSYIDEPIELDDPQLYRVLLDRPIGVRDTGGSVEALTAPVKPAEAIPSPTGEPVR</sequence>
<organism evidence="1 2">
    <name type="scientific">Rubripirellula amarantea</name>
    <dbReference type="NCBI Taxonomy" id="2527999"/>
    <lineage>
        <taxon>Bacteria</taxon>
        <taxon>Pseudomonadati</taxon>
        <taxon>Planctomycetota</taxon>
        <taxon>Planctomycetia</taxon>
        <taxon>Pirellulales</taxon>
        <taxon>Pirellulaceae</taxon>
        <taxon>Rubripirellula</taxon>
    </lineage>
</organism>
<evidence type="ECO:0000313" key="2">
    <source>
        <dbReference type="Proteomes" id="UP000316598"/>
    </source>
</evidence>
<proteinExistence type="predicted"/>
<dbReference type="RefSeq" id="WP_146513233.1">
    <property type="nucleotide sequence ID" value="NZ_SJPI01000001.1"/>
</dbReference>
<dbReference type="AlphaFoldDB" id="A0A5C5WQP7"/>
<reference evidence="1 2" key="1">
    <citation type="submission" date="2019-02" db="EMBL/GenBank/DDBJ databases">
        <title>Deep-cultivation of Planctomycetes and their phenomic and genomic characterization uncovers novel biology.</title>
        <authorList>
            <person name="Wiegand S."/>
            <person name="Jogler M."/>
            <person name="Boedeker C."/>
            <person name="Pinto D."/>
            <person name="Vollmers J."/>
            <person name="Rivas-Marin E."/>
            <person name="Kohn T."/>
            <person name="Peeters S.H."/>
            <person name="Heuer A."/>
            <person name="Rast P."/>
            <person name="Oberbeckmann S."/>
            <person name="Bunk B."/>
            <person name="Jeske O."/>
            <person name="Meyerdierks A."/>
            <person name="Storesund J.E."/>
            <person name="Kallscheuer N."/>
            <person name="Luecker S."/>
            <person name="Lage O.M."/>
            <person name="Pohl T."/>
            <person name="Merkel B.J."/>
            <person name="Hornburger P."/>
            <person name="Mueller R.-W."/>
            <person name="Bruemmer F."/>
            <person name="Labrenz M."/>
            <person name="Spormann A.M."/>
            <person name="Op Den Camp H."/>
            <person name="Overmann J."/>
            <person name="Amann R."/>
            <person name="Jetten M.S.M."/>
            <person name="Mascher T."/>
            <person name="Medema M.H."/>
            <person name="Devos D.P."/>
            <person name="Kaster A.-K."/>
            <person name="Ovreas L."/>
            <person name="Rohde M."/>
            <person name="Galperin M.Y."/>
            <person name="Jogler C."/>
        </authorList>
    </citation>
    <scope>NUCLEOTIDE SEQUENCE [LARGE SCALE GENOMIC DNA]</scope>
    <source>
        <strain evidence="1 2">Pla22</strain>
    </source>
</reference>
<dbReference type="Proteomes" id="UP000316598">
    <property type="component" value="Unassembled WGS sequence"/>
</dbReference>
<protein>
    <submittedName>
        <fullName evidence="1">Uncharacterized protein</fullName>
    </submittedName>
</protein>
<keyword evidence="2" id="KW-1185">Reference proteome</keyword>
<comment type="caution">
    <text evidence="1">The sequence shown here is derived from an EMBL/GenBank/DDBJ whole genome shotgun (WGS) entry which is preliminary data.</text>
</comment>
<name>A0A5C5WQP7_9BACT</name>
<dbReference type="EMBL" id="SJPI01000001">
    <property type="protein sequence ID" value="TWT52938.1"/>
    <property type="molecule type" value="Genomic_DNA"/>
</dbReference>
<accession>A0A5C5WQP7</accession>
<dbReference type="OrthoDB" id="276990at2"/>
<gene>
    <name evidence="1" type="ORF">Pla22_05660</name>
</gene>